<name>A0A7J7H3Q5_CAMSI</name>
<gene>
    <name evidence="3" type="ORF">HYC85_016554</name>
</gene>
<evidence type="ECO:0000256" key="2">
    <source>
        <dbReference type="ARBA" id="ARBA00023024"/>
    </source>
</evidence>
<reference evidence="4" key="1">
    <citation type="journal article" date="2020" name="Nat. Commun.">
        <title>Genome assembly of wild tea tree DASZ reveals pedigree and selection history of tea varieties.</title>
        <authorList>
            <person name="Zhang W."/>
            <person name="Zhang Y."/>
            <person name="Qiu H."/>
            <person name="Guo Y."/>
            <person name="Wan H."/>
            <person name="Zhang X."/>
            <person name="Scossa F."/>
            <person name="Alseekh S."/>
            <person name="Zhang Q."/>
            <person name="Wang P."/>
            <person name="Xu L."/>
            <person name="Schmidt M.H."/>
            <person name="Jia X."/>
            <person name="Li D."/>
            <person name="Zhu A."/>
            <person name="Guo F."/>
            <person name="Chen W."/>
            <person name="Ni D."/>
            <person name="Usadel B."/>
            <person name="Fernie A.R."/>
            <person name="Wen W."/>
        </authorList>
    </citation>
    <scope>NUCLEOTIDE SEQUENCE [LARGE SCALE GENOMIC DNA]</scope>
    <source>
        <strain evidence="4">cv. G240</strain>
    </source>
</reference>
<keyword evidence="2" id="KW-0119">Carbohydrate metabolism</keyword>
<comment type="caution">
    <text evidence="3">The sequence shown here is derived from an EMBL/GenBank/DDBJ whole genome shotgun (WGS) entry which is preliminary data.</text>
</comment>
<sequence>MEEMWNHPIVSKEWSKSREKQGKVRFSHDAENRPYLSRVELRTVLCALAEIVSMRFVNGVGPRPGIMGIDYPIACWLYKNLGYKAYIVESVDDLTKPFVSLYFGAAYLAWLSQYEGMFLIEYVLTDLMIIVWCKTRERTPQFVVQAYLAGPKNVNLQETGPLWLKFEEALSRYEDLK</sequence>
<accession>A0A7J7H3Q5</accession>
<dbReference type="Gene3D" id="1.10.530.10">
    <property type="match status" value="1"/>
</dbReference>
<keyword evidence="4" id="KW-1185">Reference proteome</keyword>
<comment type="function">
    <text evidence="1">Defense against chitin-containing fungal pathogens.</text>
</comment>
<keyword evidence="2" id="KW-0146">Chitin degradation</keyword>
<dbReference type="InterPro" id="IPR023346">
    <property type="entry name" value="Lysozyme-like_dom_sf"/>
</dbReference>
<dbReference type="GO" id="GO:0006032">
    <property type="term" value="P:chitin catabolic process"/>
    <property type="evidence" value="ECO:0007669"/>
    <property type="project" value="UniProtKB-KW"/>
</dbReference>
<protein>
    <submittedName>
        <fullName evidence="3">Uncharacterized protein</fullName>
    </submittedName>
</protein>
<dbReference type="SUPFAM" id="SSF53955">
    <property type="entry name" value="Lysozyme-like"/>
    <property type="match status" value="1"/>
</dbReference>
<evidence type="ECO:0000313" key="3">
    <source>
        <dbReference type="EMBL" id="KAF5946326.1"/>
    </source>
</evidence>
<dbReference type="EMBL" id="JACBKZ010000007">
    <property type="protein sequence ID" value="KAF5946326.1"/>
    <property type="molecule type" value="Genomic_DNA"/>
</dbReference>
<dbReference type="PANTHER" id="PTHR37179">
    <property type="entry name" value="TRANSGLYCOSYLASE"/>
    <property type="match status" value="1"/>
</dbReference>
<dbReference type="PANTHER" id="PTHR37179:SF1">
    <property type="entry name" value="TRANSGLYCOSYLASE"/>
    <property type="match status" value="1"/>
</dbReference>
<evidence type="ECO:0000256" key="1">
    <source>
        <dbReference type="ARBA" id="ARBA00003102"/>
    </source>
</evidence>
<dbReference type="AlphaFoldDB" id="A0A7J7H3Q5"/>
<keyword evidence="2" id="KW-0624">Polysaccharide degradation</keyword>
<dbReference type="Proteomes" id="UP000593564">
    <property type="component" value="Unassembled WGS sequence"/>
</dbReference>
<proteinExistence type="predicted"/>
<reference evidence="3 4" key="2">
    <citation type="submission" date="2020-07" db="EMBL/GenBank/DDBJ databases">
        <title>Genome assembly of wild tea tree DASZ reveals pedigree and selection history of tea varieties.</title>
        <authorList>
            <person name="Zhang W."/>
        </authorList>
    </citation>
    <scope>NUCLEOTIDE SEQUENCE [LARGE SCALE GENOMIC DNA]</scope>
    <source>
        <strain evidence="4">cv. G240</strain>
        <tissue evidence="3">Leaf</tissue>
    </source>
</reference>
<organism evidence="3 4">
    <name type="scientific">Camellia sinensis</name>
    <name type="common">Tea plant</name>
    <name type="synonym">Thea sinensis</name>
    <dbReference type="NCBI Taxonomy" id="4442"/>
    <lineage>
        <taxon>Eukaryota</taxon>
        <taxon>Viridiplantae</taxon>
        <taxon>Streptophyta</taxon>
        <taxon>Embryophyta</taxon>
        <taxon>Tracheophyta</taxon>
        <taxon>Spermatophyta</taxon>
        <taxon>Magnoliopsida</taxon>
        <taxon>eudicotyledons</taxon>
        <taxon>Gunneridae</taxon>
        <taxon>Pentapetalae</taxon>
        <taxon>asterids</taxon>
        <taxon>Ericales</taxon>
        <taxon>Theaceae</taxon>
        <taxon>Camellia</taxon>
    </lineage>
</organism>
<evidence type="ECO:0000313" key="4">
    <source>
        <dbReference type="Proteomes" id="UP000593564"/>
    </source>
</evidence>